<dbReference type="GO" id="GO:0000124">
    <property type="term" value="C:SAGA complex"/>
    <property type="evidence" value="ECO:0007669"/>
    <property type="project" value="InterPro"/>
</dbReference>
<sequence length="762" mass="84314">MSYRAAGIYNLTRNIRAILKRYRKEPPSLIMHLFTPGFRFGSKDSAIFSYNGDMKHWLDFIREQKMPNEILEILDESGVRFYDGCLIVEVHDHRPIDIIDQPSTNEDQLGNSQNLLHPHTSITTSSNKSKNDNPNREGPQDLPDDQVTLHRLLLSPTCETLWKDLQLMNEARMAYNLGLTKEIKGSEFKWNPMNEEQTVILEAAILERTTPALCLSPSIITSRIANQMLGDTTLQPSTNHKKQRKRPLNSGEEEAMRRKRDRQEKYIHIADESYGQPFAPTFSRIEVIRRLRETPTVQVTQAEGEPHPSTSQQPNQVASATPTHQPNAFNHDPRTGHSTTSELRQSSQAEAYPNSQTNLSTQPSNPHLQPVNPAVANAVISPPSIPASVSVVPPPAKKTGGSKKKTASANNVLGEGTSEAGSPAALPVKKLSKKAQALAEMTPEQRAAAEELRKKKAEQRKLNKERKLAAVAAQNQAQTQSASNTNQPHYGPTNPTTNTSHLQHQSLGLVGQDGNIPVPNSIPVHNPTLSVSQANENGMKIFHNNHGMNVSNSNDQKHLQVTNVHQNKSMNNSLMNTSNPNPSSHHHSIPVPTINSNSIPVPSLDVSSSSNSSSSIPVTMTNSNHKMISNDINNHKNIRIDLNNSIPVPSNQHDINVVGNLINNQKQQQINNMMSVTSQSNEHHSIGIPVIQTPDLNGWSSSIGINSNGFQPVEYANHDSNLNHNHGSEMDIRVHQHQPPSNPSNQFNSNSVGYHNPNNLHW</sequence>
<evidence type="ECO:0000313" key="4">
    <source>
        <dbReference type="Proteomes" id="UP000886653"/>
    </source>
</evidence>
<dbReference type="PANTHER" id="PTHR13526">
    <property type="entry name" value="TRANSCRIPTION FACTOR SPT20 HOMOLOG"/>
    <property type="match status" value="1"/>
</dbReference>
<evidence type="ECO:0000259" key="2">
    <source>
        <dbReference type="Pfam" id="PF12090"/>
    </source>
</evidence>
<dbReference type="AlphaFoldDB" id="A0A9P6NHF6"/>
<feature type="region of interest" description="Disordered" evidence="1">
    <location>
        <begin position="98"/>
        <end position="145"/>
    </location>
</feature>
<feature type="compositionally biased region" description="Low complexity" evidence="1">
    <location>
        <begin position="737"/>
        <end position="751"/>
    </location>
</feature>
<feature type="region of interest" description="Disordered" evidence="1">
    <location>
        <begin position="297"/>
        <end position="371"/>
    </location>
</feature>
<feature type="region of interest" description="Disordered" evidence="1">
    <location>
        <begin position="230"/>
        <end position="261"/>
    </location>
</feature>
<feature type="compositionally biased region" description="Polar residues" evidence="1">
    <location>
        <begin position="752"/>
        <end position="762"/>
    </location>
</feature>
<dbReference type="PANTHER" id="PTHR13526:SF8">
    <property type="entry name" value="TRANSCRIPTION FACTOR SPT20 HOMOLOG"/>
    <property type="match status" value="1"/>
</dbReference>
<gene>
    <name evidence="3" type="ORF">CROQUDRAFT_660353</name>
</gene>
<dbReference type="GO" id="GO:0003712">
    <property type="term" value="F:transcription coregulator activity"/>
    <property type="evidence" value="ECO:0007669"/>
    <property type="project" value="InterPro"/>
</dbReference>
<feature type="compositionally biased region" description="Polar residues" evidence="1">
    <location>
        <begin position="308"/>
        <end position="328"/>
    </location>
</feature>
<evidence type="ECO:0000313" key="3">
    <source>
        <dbReference type="EMBL" id="KAG0144184.1"/>
    </source>
</evidence>
<dbReference type="Proteomes" id="UP000886653">
    <property type="component" value="Unassembled WGS sequence"/>
</dbReference>
<proteinExistence type="predicted"/>
<feature type="region of interest" description="Disordered" evidence="1">
    <location>
        <begin position="385"/>
        <end position="501"/>
    </location>
</feature>
<feature type="domain" description="Spt20-like SEP" evidence="2">
    <location>
        <begin position="24"/>
        <end position="228"/>
    </location>
</feature>
<comment type="caution">
    <text evidence="3">The sequence shown here is derived from an EMBL/GenBank/DDBJ whole genome shotgun (WGS) entry which is preliminary data.</text>
</comment>
<dbReference type="Pfam" id="PF12090">
    <property type="entry name" value="Spt20_SEP"/>
    <property type="match status" value="1"/>
</dbReference>
<evidence type="ECO:0000256" key="1">
    <source>
        <dbReference type="SAM" id="MobiDB-lite"/>
    </source>
</evidence>
<feature type="compositionally biased region" description="Polar residues" evidence="1">
    <location>
        <begin position="101"/>
        <end position="115"/>
    </location>
</feature>
<feature type="compositionally biased region" description="Low complexity" evidence="1">
    <location>
        <begin position="469"/>
        <end position="487"/>
    </location>
</feature>
<dbReference type="InterPro" id="IPR046468">
    <property type="entry name" value="Spt20-like_SEP"/>
</dbReference>
<feature type="region of interest" description="Disordered" evidence="1">
    <location>
        <begin position="734"/>
        <end position="762"/>
    </location>
</feature>
<accession>A0A9P6NHF6</accession>
<dbReference type="InterPro" id="IPR021950">
    <property type="entry name" value="Spt20"/>
</dbReference>
<protein>
    <recommendedName>
        <fullName evidence="2">Spt20-like SEP domain-containing protein</fullName>
    </recommendedName>
</protein>
<reference evidence="3" key="1">
    <citation type="submission" date="2013-11" db="EMBL/GenBank/DDBJ databases">
        <title>Genome sequence of the fusiform rust pathogen reveals effectors for host alternation and coevolution with pine.</title>
        <authorList>
            <consortium name="DOE Joint Genome Institute"/>
            <person name="Smith K."/>
            <person name="Pendleton A."/>
            <person name="Kubisiak T."/>
            <person name="Anderson C."/>
            <person name="Salamov A."/>
            <person name="Aerts A."/>
            <person name="Riley R."/>
            <person name="Clum A."/>
            <person name="Lindquist E."/>
            <person name="Ence D."/>
            <person name="Campbell M."/>
            <person name="Kronenberg Z."/>
            <person name="Feau N."/>
            <person name="Dhillon B."/>
            <person name="Hamelin R."/>
            <person name="Burleigh J."/>
            <person name="Smith J."/>
            <person name="Yandell M."/>
            <person name="Nelson C."/>
            <person name="Grigoriev I."/>
            <person name="Davis J."/>
        </authorList>
    </citation>
    <scope>NUCLEOTIDE SEQUENCE</scope>
    <source>
        <strain evidence="3">G11</strain>
    </source>
</reference>
<keyword evidence="4" id="KW-1185">Reference proteome</keyword>
<feature type="compositionally biased region" description="Basic and acidic residues" evidence="1">
    <location>
        <begin position="447"/>
        <end position="468"/>
    </location>
</feature>
<dbReference type="OrthoDB" id="1932706at2759"/>
<dbReference type="GO" id="GO:0006357">
    <property type="term" value="P:regulation of transcription by RNA polymerase II"/>
    <property type="evidence" value="ECO:0007669"/>
    <property type="project" value="TreeGrafter"/>
</dbReference>
<organism evidence="3 4">
    <name type="scientific">Cronartium quercuum f. sp. fusiforme G11</name>
    <dbReference type="NCBI Taxonomy" id="708437"/>
    <lineage>
        <taxon>Eukaryota</taxon>
        <taxon>Fungi</taxon>
        <taxon>Dikarya</taxon>
        <taxon>Basidiomycota</taxon>
        <taxon>Pucciniomycotina</taxon>
        <taxon>Pucciniomycetes</taxon>
        <taxon>Pucciniales</taxon>
        <taxon>Coleosporiaceae</taxon>
        <taxon>Cronartium</taxon>
    </lineage>
</organism>
<feature type="compositionally biased region" description="Basic and acidic residues" evidence="1">
    <location>
        <begin position="129"/>
        <end position="139"/>
    </location>
</feature>
<feature type="compositionally biased region" description="Polar residues" evidence="1">
    <location>
        <begin position="336"/>
        <end position="367"/>
    </location>
</feature>
<dbReference type="EMBL" id="MU167301">
    <property type="protein sequence ID" value="KAG0144184.1"/>
    <property type="molecule type" value="Genomic_DNA"/>
</dbReference>
<name>A0A9P6NHF6_9BASI</name>